<dbReference type="InterPro" id="IPR034016">
    <property type="entry name" value="M1_APN-typ"/>
</dbReference>
<feature type="domain" description="Peptidase M1 membrane alanine aminopeptidase" evidence="10">
    <location>
        <begin position="271"/>
        <end position="483"/>
    </location>
</feature>
<feature type="domain" description="Aminopeptidase N-like N-terminal" evidence="12">
    <location>
        <begin position="67"/>
        <end position="237"/>
    </location>
</feature>
<keyword evidence="7 9" id="KW-0862">Zinc</keyword>
<dbReference type="GO" id="GO:0016787">
    <property type="term" value="F:hydrolase activity"/>
    <property type="evidence" value="ECO:0007669"/>
    <property type="project" value="UniProtKB-KW"/>
</dbReference>
<keyword evidence="4 9" id="KW-0645">Protease</keyword>
<evidence type="ECO:0000256" key="7">
    <source>
        <dbReference type="ARBA" id="ARBA00022833"/>
    </source>
</evidence>
<accession>A0ABZ0IDR1</accession>
<dbReference type="InterPro" id="IPR042097">
    <property type="entry name" value="Aminopeptidase_N-like_N_sf"/>
</dbReference>
<comment type="catalytic activity">
    <reaction evidence="1">
        <text>Release of an N-terminal amino acid, Xaa-|-Yaa- from a peptide, amide or arylamide. Xaa is preferably Ala, but may be most amino acids including Pro (slow action). When a terminal hydrophobic residue is followed by a prolyl residue, the two may be released as an intact Xaa-Pro dipeptide.</text>
        <dbReference type="EC" id="3.4.11.2"/>
    </reaction>
</comment>
<evidence type="ECO:0000256" key="1">
    <source>
        <dbReference type="ARBA" id="ARBA00000098"/>
    </source>
</evidence>
<name>A0ABZ0IDR1_9GAMM</name>
<dbReference type="EMBL" id="CP136865">
    <property type="protein sequence ID" value="WOJ97677.1"/>
    <property type="molecule type" value="Genomic_DNA"/>
</dbReference>
<gene>
    <name evidence="13" type="ORF">R0137_03665</name>
</gene>
<evidence type="ECO:0000256" key="5">
    <source>
        <dbReference type="ARBA" id="ARBA00022723"/>
    </source>
</evidence>
<dbReference type="InterPro" id="IPR027268">
    <property type="entry name" value="Peptidase_M4/M1_CTD_sf"/>
</dbReference>
<evidence type="ECO:0000259" key="10">
    <source>
        <dbReference type="Pfam" id="PF01433"/>
    </source>
</evidence>
<evidence type="ECO:0000313" key="13">
    <source>
        <dbReference type="EMBL" id="WOJ97677.1"/>
    </source>
</evidence>
<proteinExistence type="inferred from homology"/>
<dbReference type="CDD" id="cd09601">
    <property type="entry name" value="M1_APN-Q_like"/>
    <property type="match status" value="1"/>
</dbReference>
<dbReference type="EC" id="3.4.11.-" evidence="9"/>
<dbReference type="InterPro" id="IPR014782">
    <property type="entry name" value="Peptidase_M1_dom"/>
</dbReference>
<dbReference type="PRINTS" id="PR00756">
    <property type="entry name" value="ALADIPTASE"/>
</dbReference>
<evidence type="ECO:0000313" key="14">
    <source>
        <dbReference type="Proteomes" id="UP001626549"/>
    </source>
</evidence>
<dbReference type="Pfam" id="PF17900">
    <property type="entry name" value="Peptidase_M1_N"/>
    <property type="match status" value="1"/>
</dbReference>
<evidence type="ECO:0000256" key="2">
    <source>
        <dbReference type="ARBA" id="ARBA00010136"/>
    </source>
</evidence>
<dbReference type="InterPro" id="IPR050344">
    <property type="entry name" value="Peptidase_M1_aminopeptidases"/>
</dbReference>
<dbReference type="Proteomes" id="UP001626549">
    <property type="component" value="Chromosome"/>
</dbReference>
<evidence type="ECO:0000256" key="6">
    <source>
        <dbReference type="ARBA" id="ARBA00022801"/>
    </source>
</evidence>
<keyword evidence="5 9" id="KW-0479">Metal-binding</keyword>
<dbReference type="Pfam" id="PF01433">
    <property type="entry name" value="Peptidase_M1"/>
    <property type="match status" value="1"/>
</dbReference>
<evidence type="ECO:0000259" key="12">
    <source>
        <dbReference type="Pfam" id="PF17900"/>
    </source>
</evidence>
<organism evidence="13 14">
    <name type="scientific">Congregibacter brevis</name>
    <dbReference type="NCBI Taxonomy" id="3081201"/>
    <lineage>
        <taxon>Bacteria</taxon>
        <taxon>Pseudomonadati</taxon>
        <taxon>Pseudomonadota</taxon>
        <taxon>Gammaproteobacteria</taxon>
        <taxon>Cellvibrionales</taxon>
        <taxon>Halieaceae</taxon>
        <taxon>Congregibacter</taxon>
    </lineage>
</organism>
<sequence>MPVGRSLWRDFVVSFGPQKNTEKYALMYQTLARLLITMLSVYFSSLIFAQDVDYRLPKSYAVSEQSIALTLDPSSDGFSGTTVLDLVVHEPIDRIGLHWVGLDVTPPRLTDIDGKVRTLAYESGDYEMWWLSDGNAIAPGRYKLDIAFSGDYSRDALGLYKTTFAGRDYLFTQYEQTLARRATPMIDEPDSKIPWQMTITAPEGLKVASNTPVESQSKDGKLVTRVFKQTPPMPSYLLALIVGDFDVTPIDGLSVPGVIYSPKGTGGDTGFAATVTPPILSALEDYFGSKLPYEKLDFVAVPDFSFGAMENVGLVTYRTELLLRGDTASGSAAANSVNTIAHELAHMWYGNLVTMEWWDDLWLNEAFATWMADKIVDEMYPQYETNLQLPQALAFGADSVAQSLPIRKEVKTDEDVLDGFGLNYSKGHSILNMLEQSMGEDAFQRAIQTYMGKHRWSNTRASDLWTALATETSVAVDVIADSYLELAGFPLITFGEDGVVSQTRFHNPGVKLPEQLWQIPVGTRHRDRDTGEILESVFALSNQSVVLPQYSKAEWILPGAGGNGYYVWHTGDQRYQALLENLDELSAREKAAVLANSNQLLQGDIIGIDQHLQLLGGLLADDSMTLALSAVNGLRGIAGMYFHSELQPQLRAFITSALTPWYERLGTQTREDDSDSARDLRPRVLRTLAEFGDKPELVAEMTKLADQYLTQPESVNPRLGHEALRIAALFNGDEAMAKRYITAYRETNNSNLRSNLAFAMYFRDSAAAQTVFQSLEKGDIQSGDTSLVITGLFYAQPNQRGLYQTLEGYFDMLSAKIPEFYRPTMPAFTTANCNSENLALRETFYASRDSSMLTQLRKSQESTQNCIDTAERGYAAMAEFLGGP</sequence>
<dbReference type="InterPro" id="IPR024571">
    <property type="entry name" value="ERAP1-like_C_dom"/>
</dbReference>
<comment type="similarity">
    <text evidence="2 9">Belongs to the peptidase M1 family.</text>
</comment>
<dbReference type="Gene3D" id="2.60.40.1730">
    <property type="entry name" value="tricorn interacting facor f3 domain"/>
    <property type="match status" value="1"/>
</dbReference>
<dbReference type="Gene3D" id="1.25.50.20">
    <property type="match status" value="1"/>
</dbReference>
<evidence type="ECO:0000259" key="11">
    <source>
        <dbReference type="Pfam" id="PF11838"/>
    </source>
</evidence>
<dbReference type="SUPFAM" id="SSF55486">
    <property type="entry name" value="Metalloproteases ('zincins'), catalytic domain"/>
    <property type="match status" value="1"/>
</dbReference>
<evidence type="ECO:0000256" key="4">
    <source>
        <dbReference type="ARBA" id="ARBA00022670"/>
    </source>
</evidence>
<feature type="domain" description="ERAP1-like C-terminal" evidence="11">
    <location>
        <begin position="555"/>
        <end position="860"/>
    </location>
</feature>
<dbReference type="SUPFAM" id="SSF63737">
    <property type="entry name" value="Leukotriene A4 hydrolase N-terminal domain"/>
    <property type="match status" value="1"/>
</dbReference>
<evidence type="ECO:0000256" key="3">
    <source>
        <dbReference type="ARBA" id="ARBA00022438"/>
    </source>
</evidence>
<dbReference type="InterPro" id="IPR001930">
    <property type="entry name" value="Peptidase_M1"/>
</dbReference>
<keyword evidence="6 9" id="KW-0378">Hydrolase</keyword>
<dbReference type="InterPro" id="IPR045357">
    <property type="entry name" value="Aminopeptidase_N-like_N"/>
</dbReference>
<evidence type="ECO:0000256" key="9">
    <source>
        <dbReference type="RuleBase" id="RU364040"/>
    </source>
</evidence>
<reference evidence="13 14" key="1">
    <citation type="submission" date="2023-10" db="EMBL/GenBank/DDBJ databases">
        <title>Two novel species belonging to the OM43/NOR5 clade.</title>
        <authorList>
            <person name="Park M."/>
        </authorList>
    </citation>
    <scope>NUCLEOTIDE SEQUENCE [LARGE SCALE GENOMIC DNA]</scope>
    <source>
        <strain evidence="13 14">IMCC45268</strain>
    </source>
</reference>
<dbReference type="RefSeq" id="WP_407328630.1">
    <property type="nucleotide sequence ID" value="NZ_CP136865.1"/>
</dbReference>
<dbReference type="PANTHER" id="PTHR11533:SF174">
    <property type="entry name" value="PUROMYCIN-SENSITIVE AMINOPEPTIDASE-RELATED"/>
    <property type="match status" value="1"/>
</dbReference>
<keyword evidence="3 9" id="KW-0031">Aminopeptidase</keyword>
<keyword evidence="8 9" id="KW-0482">Metalloprotease</keyword>
<comment type="cofactor">
    <cofactor evidence="9">
        <name>Zn(2+)</name>
        <dbReference type="ChEBI" id="CHEBI:29105"/>
    </cofactor>
    <text evidence="9">Binds 1 zinc ion per subunit.</text>
</comment>
<dbReference type="PANTHER" id="PTHR11533">
    <property type="entry name" value="PROTEASE M1 ZINC METALLOPROTEASE"/>
    <property type="match status" value="1"/>
</dbReference>
<dbReference type="Gene3D" id="1.10.390.10">
    <property type="entry name" value="Neutral Protease Domain 2"/>
    <property type="match status" value="1"/>
</dbReference>
<evidence type="ECO:0000256" key="8">
    <source>
        <dbReference type="ARBA" id="ARBA00023049"/>
    </source>
</evidence>
<keyword evidence="14" id="KW-1185">Reference proteome</keyword>
<dbReference type="Pfam" id="PF11838">
    <property type="entry name" value="ERAP1_C"/>
    <property type="match status" value="1"/>
</dbReference>
<protein>
    <recommendedName>
        <fullName evidence="9">Aminopeptidase</fullName>
        <ecNumber evidence="9">3.4.11.-</ecNumber>
    </recommendedName>
</protein>